<keyword evidence="1" id="KW-0805">Transcription regulation</keyword>
<dbReference type="PANTHER" id="PTHR44846">
    <property type="entry name" value="MANNOSYL-D-GLYCERATE TRANSPORT/METABOLISM SYSTEM REPRESSOR MNGR-RELATED"/>
    <property type="match status" value="1"/>
</dbReference>
<evidence type="ECO:0000256" key="2">
    <source>
        <dbReference type="ARBA" id="ARBA00023125"/>
    </source>
</evidence>
<dbReference type="InterPro" id="IPR028978">
    <property type="entry name" value="Chorismate_lyase_/UTRA_dom_sf"/>
</dbReference>
<dbReference type="KEGG" id="psul:AU252_13300"/>
<dbReference type="EMBL" id="CP013747">
    <property type="protein sequence ID" value="ALV42014.1"/>
    <property type="molecule type" value="Genomic_DNA"/>
</dbReference>
<evidence type="ECO:0000313" key="5">
    <source>
        <dbReference type="EMBL" id="ALV42014.1"/>
    </source>
</evidence>
<keyword evidence="2" id="KW-0238">DNA-binding</keyword>
<dbReference type="InterPro" id="IPR000524">
    <property type="entry name" value="Tscrpt_reg_HTH_GntR"/>
</dbReference>
<dbReference type="Pfam" id="PF07702">
    <property type="entry name" value="UTRA"/>
    <property type="match status" value="1"/>
</dbReference>
<dbReference type="PROSITE" id="PS50949">
    <property type="entry name" value="HTH_GNTR"/>
    <property type="match status" value="1"/>
</dbReference>
<sequence>MLQDHIVLPEDLFVDVDRAGPVPLYFQVSSCIEQAILTGHLPAGARLENEMVLGRRLGLSRPTIRHAIQELVDKGLLVKSRGIGTQVVHGQLTRDVALSSLFEDLSRIGKRPSSSVLTQELVTAPPHVAEALDTGPGAKVLHLRRIRLADGVPFAILENYLPERFAALSRGQLEQGSLYRLMRARGATMRVAKQNIGARTAEPDEERLLEMPPGAPVLTVNRRVYDSLGKAVEIGRHCYRPDLYSFDITLVDK</sequence>
<dbReference type="Proteomes" id="UP000065151">
    <property type="component" value="Chromosome"/>
</dbReference>
<dbReference type="GO" id="GO:0003677">
    <property type="term" value="F:DNA binding"/>
    <property type="evidence" value="ECO:0007669"/>
    <property type="project" value="UniProtKB-KW"/>
</dbReference>
<dbReference type="InterPro" id="IPR036390">
    <property type="entry name" value="WH_DNA-bd_sf"/>
</dbReference>
<dbReference type="PRINTS" id="PR00035">
    <property type="entry name" value="HTHGNTR"/>
</dbReference>
<dbReference type="GO" id="GO:0045892">
    <property type="term" value="P:negative regulation of DNA-templated transcription"/>
    <property type="evidence" value="ECO:0007669"/>
    <property type="project" value="TreeGrafter"/>
</dbReference>
<dbReference type="SMART" id="SM00345">
    <property type="entry name" value="HTH_GNTR"/>
    <property type="match status" value="1"/>
</dbReference>
<proteinExistence type="predicted"/>
<feature type="domain" description="HTH gntR-type" evidence="4">
    <location>
        <begin position="22"/>
        <end position="90"/>
    </location>
</feature>
<dbReference type="InterPro" id="IPR050679">
    <property type="entry name" value="Bact_HTH_transcr_reg"/>
</dbReference>
<organism evidence="5">
    <name type="scientific">Pseudarthrobacter sulfonivorans</name>
    <dbReference type="NCBI Taxonomy" id="121292"/>
    <lineage>
        <taxon>Bacteria</taxon>
        <taxon>Bacillati</taxon>
        <taxon>Actinomycetota</taxon>
        <taxon>Actinomycetes</taxon>
        <taxon>Micrococcales</taxon>
        <taxon>Micrococcaceae</taxon>
        <taxon>Pseudarthrobacter</taxon>
    </lineage>
</organism>
<dbReference type="InterPro" id="IPR011663">
    <property type="entry name" value="UTRA"/>
</dbReference>
<dbReference type="Pfam" id="PF00392">
    <property type="entry name" value="GntR"/>
    <property type="match status" value="1"/>
</dbReference>
<dbReference type="Gene3D" id="3.40.1410.10">
    <property type="entry name" value="Chorismate lyase-like"/>
    <property type="match status" value="1"/>
</dbReference>
<evidence type="ECO:0000256" key="3">
    <source>
        <dbReference type="ARBA" id="ARBA00023163"/>
    </source>
</evidence>
<protein>
    <submittedName>
        <fullName evidence="5">GntR family transcriptional regulator</fullName>
    </submittedName>
</protein>
<dbReference type="PANTHER" id="PTHR44846:SF17">
    <property type="entry name" value="GNTR-FAMILY TRANSCRIPTIONAL REGULATOR"/>
    <property type="match status" value="1"/>
</dbReference>
<dbReference type="STRING" id="121292.AU252_13300"/>
<accession>A0A0U3Q5V5</accession>
<dbReference type="AlphaFoldDB" id="A0A0U3Q5V5"/>
<evidence type="ECO:0000256" key="1">
    <source>
        <dbReference type="ARBA" id="ARBA00023015"/>
    </source>
</evidence>
<dbReference type="CDD" id="cd07377">
    <property type="entry name" value="WHTH_GntR"/>
    <property type="match status" value="1"/>
</dbReference>
<dbReference type="Gene3D" id="1.10.10.10">
    <property type="entry name" value="Winged helix-like DNA-binding domain superfamily/Winged helix DNA-binding domain"/>
    <property type="match status" value="1"/>
</dbReference>
<reference evidence="5 6" key="1">
    <citation type="submission" date="2015-12" db="EMBL/GenBank/DDBJ databases">
        <authorList>
            <person name="Shamseldin A."/>
            <person name="Moawad H."/>
            <person name="Abd El-Rahim W.M."/>
            <person name="Sadowsky M.J."/>
        </authorList>
    </citation>
    <scope>NUCLEOTIDE SEQUENCE [LARGE SCALE GENOMIC DNA]</scope>
    <source>
        <strain evidence="5 6">Ar51</strain>
    </source>
</reference>
<dbReference type="GO" id="GO:0003700">
    <property type="term" value="F:DNA-binding transcription factor activity"/>
    <property type="evidence" value="ECO:0007669"/>
    <property type="project" value="InterPro"/>
</dbReference>
<keyword evidence="3" id="KW-0804">Transcription</keyword>
<dbReference type="SUPFAM" id="SSF46785">
    <property type="entry name" value="Winged helix' DNA-binding domain"/>
    <property type="match status" value="1"/>
</dbReference>
<dbReference type="SUPFAM" id="SSF64288">
    <property type="entry name" value="Chorismate lyase-like"/>
    <property type="match status" value="1"/>
</dbReference>
<name>A0A0U3Q5V5_9MICC</name>
<dbReference type="RefSeq" id="WP_058931138.1">
    <property type="nucleotide sequence ID" value="NZ_CP013747.1"/>
</dbReference>
<dbReference type="InterPro" id="IPR036388">
    <property type="entry name" value="WH-like_DNA-bd_sf"/>
</dbReference>
<evidence type="ECO:0000313" key="6">
    <source>
        <dbReference type="Proteomes" id="UP000065151"/>
    </source>
</evidence>
<dbReference type="SMART" id="SM00866">
    <property type="entry name" value="UTRA"/>
    <property type="match status" value="1"/>
</dbReference>
<gene>
    <name evidence="5" type="ORF">AU252_13300</name>
</gene>
<evidence type="ECO:0000259" key="4">
    <source>
        <dbReference type="PROSITE" id="PS50949"/>
    </source>
</evidence>